<dbReference type="RefSeq" id="WP_185045407.1">
    <property type="nucleotide sequence ID" value="NZ_BAABFG010000005.1"/>
</dbReference>
<feature type="transmembrane region" description="Helical" evidence="1">
    <location>
        <begin position="94"/>
        <end position="113"/>
    </location>
</feature>
<evidence type="ECO:0000313" key="3">
    <source>
        <dbReference type="Proteomes" id="UP000546162"/>
    </source>
</evidence>
<sequence>MTAMAGTSGVRPSHPWTSVCLIALLCYDVAVTVVGILFLHGQRDGFLRSAEVAPFNLWAASSAVGVLTLGLALRGSLAGVAARGAAELAWGLAWIRLLNLPVFVFMITAGFGVGGPGNVVAIMLMLVESVVTFACTVVVRRRLRREAERAAGSWTPPAR</sequence>
<dbReference type="Proteomes" id="UP000546162">
    <property type="component" value="Unassembled WGS sequence"/>
</dbReference>
<accession>A0A7W7H6Y3</accession>
<dbReference type="AlphaFoldDB" id="A0A7W7H6Y3"/>
<feature type="transmembrane region" description="Helical" evidence="1">
    <location>
        <begin position="21"/>
        <end position="40"/>
    </location>
</feature>
<gene>
    <name evidence="2" type="ORF">BJY16_008580</name>
</gene>
<name>A0A7W7H6Y3_9ACTN</name>
<proteinExistence type="predicted"/>
<keyword evidence="1" id="KW-1133">Transmembrane helix</keyword>
<feature type="transmembrane region" description="Helical" evidence="1">
    <location>
        <begin position="52"/>
        <end position="73"/>
    </location>
</feature>
<keyword evidence="3" id="KW-1185">Reference proteome</keyword>
<feature type="transmembrane region" description="Helical" evidence="1">
    <location>
        <begin position="119"/>
        <end position="139"/>
    </location>
</feature>
<keyword evidence="1" id="KW-0812">Transmembrane</keyword>
<dbReference type="EMBL" id="JACHNB010000001">
    <property type="protein sequence ID" value="MBB4745121.1"/>
    <property type="molecule type" value="Genomic_DNA"/>
</dbReference>
<evidence type="ECO:0000256" key="1">
    <source>
        <dbReference type="SAM" id="Phobius"/>
    </source>
</evidence>
<reference evidence="2 3" key="1">
    <citation type="submission" date="2020-08" db="EMBL/GenBank/DDBJ databases">
        <title>Sequencing the genomes of 1000 actinobacteria strains.</title>
        <authorList>
            <person name="Klenk H.-P."/>
        </authorList>
    </citation>
    <scope>NUCLEOTIDE SEQUENCE [LARGE SCALE GENOMIC DNA]</scope>
    <source>
        <strain evidence="2 3">DSM 45809</strain>
    </source>
</reference>
<keyword evidence="1" id="KW-0472">Membrane</keyword>
<evidence type="ECO:0000313" key="2">
    <source>
        <dbReference type="EMBL" id="MBB4745121.1"/>
    </source>
</evidence>
<protein>
    <submittedName>
        <fullName evidence="2">Uncharacterized protein</fullName>
    </submittedName>
</protein>
<comment type="caution">
    <text evidence="2">The sequence shown here is derived from an EMBL/GenBank/DDBJ whole genome shotgun (WGS) entry which is preliminary data.</text>
</comment>
<organism evidence="2 3">
    <name type="scientific">Actinoplanes octamycinicus</name>
    <dbReference type="NCBI Taxonomy" id="135948"/>
    <lineage>
        <taxon>Bacteria</taxon>
        <taxon>Bacillati</taxon>
        <taxon>Actinomycetota</taxon>
        <taxon>Actinomycetes</taxon>
        <taxon>Micromonosporales</taxon>
        <taxon>Micromonosporaceae</taxon>
        <taxon>Actinoplanes</taxon>
    </lineage>
</organism>